<comment type="cofactor">
    <cofactor evidence="1">
        <name>Mg(2+)</name>
        <dbReference type="ChEBI" id="CHEBI:18420"/>
    </cofactor>
</comment>
<evidence type="ECO:0000256" key="12">
    <source>
        <dbReference type="ARBA" id="ARBA00023264"/>
    </source>
</evidence>
<evidence type="ECO:0000256" key="9">
    <source>
        <dbReference type="ARBA" id="ARBA00022842"/>
    </source>
</evidence>
<evidence type="ECO:0000256" key="2">
    <source>
        <dbReference type="ARBA" id="ARBA00005983"/>
    </source>
</evidence>
<proteinExistence type="inferred from homology"/>
<dbReference type="InterPro" id="IPR050187">
    <property type="entry name" value="Lipid_Phosphate_FormReg"/>
</dbReference>
<keyword evidence="8" id="KW-0067">ATP-binding</keyword>
<dbReference type="InterPro" id="IPR017438">
    <property type="entry name" value="ATP-NAD_kinase_N"/>
</dbReference>
<keyword evidence="7 14" id="KW-0418">Kinase</keyword>
<keyword evidence="4 14" id="KW-0808">Transferase</keyword>
<feature type="domain" description="DAGKc" evidence="13">
    <location>
        <begin position="1"/>
        <end position="134"/>
    </location>
</feature>
<comment type="similarity">
    <text evidence="2">Belongs to the diacylglycerol/lipid kinase family.</text>
</comment>
<dbReference type="Gene3D" id="2.60.200.40">
    <property type="match status" value="1"/>
</dbReference>
<evidence type="ECO:0000256" key="6">
    <source>
        <dbReference type="ARBA" id="ARBA00022741"/>
    </source>
</evidence>
<dbReference type="EC" id="2.7.1.107" evidence="14"/>
<organism evidence="14 15">
    <name type="scientific">Alkaliphilus hydrothermalis</name>
    <dbReference type="NCBI Taxonomy" id="1482730"/>
    <lineage>
        <taxon>Bacteria</taxon>
        <taxon>Bacillati</taxon>
        <taxon>Bacillota</taxon>
        <taxon>Clostridia</taxon>
        <taxon>Peptostreptococcales</taxon>
        <taxon>Natronincolaceae</taxon>
        <taxon>Alkaliphilus</taxon>
    </lineage>
</organism>
<accession>A0ABS2NPH8</accession>
<protein>
    <submittedName>
        <fullName evidence="14">Diacylglycerol kinase (ATP)</fullName>
        <ecNumber evidence="14">2.7.1.107</ecNumber>
    </submittedName>
</protein>
<keyword evidence="10" id="KW-0443">Lipid metabolism</keyword>
<keyword evidence="9" id="KW-0460">Magnesium</keyword>
<sequence>MNRVKIIYNPDSGRRILQKNVPELKEILWEDYRIKADIEGTQGPLHAIEIAQESCKQGYTMIVAAGGDGTVNEVLNGMMHSGCHQNTSLVIYPAGTVNDLGNHFKISKNVHQFAHMIHLNRQQKMDVGFTGETYFLNVAAAGLLTDVAYKVSSESKTALGKFAYYLEGIKEFPKQIFKPIKVELKIGTKIEEKEIFFFILANTSHVGGFRHIAPEAKINDGLMDLLIIESCPLKDIASLFLLMLQGNHINHPYFKYYQVNELTIGGPSEIVVDVDGELGASLPMNFKVIKEAIKIIVPEAYFKING</sequence>
<evidence type="ECO:0000256" key="5">
    <source>
        <dbReference type="ARBA" id="ARBA00022723"/>
    </source>
</evidence>
<evidence type="ECO:0000256" key="10">
    <source>
        <dbReference type="ARBA" id="ARBA00023098"/>
    </source>
</evidence>
<evidence type="ECO:0000256" key="7">
    <source>
        <dbReference type="ARBA" id="ARBA00022777"/>
    </source>
</evidence>
<evidence type="ECO:0000313" key="14">
    <source>
        <dbReference type="EMBL" id="MBM7614850.1"/>
    </source>
</evidence>
<keyword evidence="15" id="KW-1185">Reference proteome</keyword>
<dbReference type="PANTHER" id="PTHR12358:SF106">
    <property type="entry name" value="LIPID KINASE YEGS"/>
    <property type="match status" value="1"/>
</dbReference>
<dbReference type="RefSeq" id="WP_204401460.1">
    <property type="nucleotide sequence ID" value="NZ_JAFBEE010000007.1"/>
</dbReference>
<name>A0ABS2NPH8_9FIRM</name>
<evidence type="ECO:0000259" key="13">
    <source>
        <dbReference type="PROSITE" id="PS50146"/>
    </source>
</evidence>
<reference evidence="14 15" key="1">
    <citation type="submission" date="2021-01" db="EMBL/GenBank/DDBJ databases">
        <title>Genomic Encyclopedia of Type Strains, Phase IV (KMG-IV): sequencing the most valuable type-strain genomes for metagenomic binning, comparative biology and taxonomic classification.</title>
        <authorList>
            <person name="Goeker M."/>
        </authorList>
    </citation>
    <scope>NUCLEOTIDE SEQUENCE [LARGE SCALE GENOMIC DNA]</scope>
    <source>
        <strain evidence="14 15">DSM 25890</strain>
    </source>
</reference>
<evidence type="ECO:0000256" key="3">
    <source>
        <dbReference type="ARBA" id="ARBA00022516"/>
    </source>
</evidence>
<dbReference type="InterPro" id="IPR016064">
    <property type="entry name" value="NAD/diacylglycerol_kinase_sf"/>
</dbReference>
<gene>
    <name evidence="14" type="ORF">JOC73_001369</name>
</gene>
<evidence type="ECO:0000256" key="4">
    <source>
        <dbReference type="ARBA" id="ARBA00022679"/>
    </source>
</evidence>
<dbReference type="Pfam" id="PF00781">
    <property type="entry name" value="DAGK_cat"/>
    <property type="match status" value="1"/>
</dbReference>
<dbReference type="SMART" id="SM00046">
    <property type="entry name" value="DAGKc"/>
    <property type="match status" value="1"/>
</dbReference>
<dbReference type="PANTHER" id="PTHR12358">
    <property type="entry name" value="SPHINGOSINE KINASE"/>
    <property type="match status" value="1"/>
</dbReference>
<keyword evidence="5" id="KW-0479">Metal-binding</keyword>
<keyword evidence="6" id="KW-0547">Nucleotide-binding</keyword>
<keyword evidence="3" id="KW-0444">Lipid biosynthesis</keyword>
<dbReference type="NCBIfam" id="TIGR00147">
    <property type="entry name" value="YegS/Rv2252/BmrU family lipid kinase"/>
    <property type="match status" value="1"/>
</dbReference>
<keyword evidence="12" id="KW-1208">Phospholipid metabolism</keyword>
<dbReference type="Gene3D" id="3.40.50.10330">
    <property type="entry name" value="Probable inorganic polyphosphate/atp-NAD kinase, domain 1"/>
    <property type="match status" value="1"/>
</dbReference>
<evidence type="ECO:0000313" key="15">
    <source>
        <dbReference type="Proteomes" id="UP001314796"/>
    </source>
</evidence>
<dbReference type="Proteomes" id="UP001314796">
    <property type="component" value="Unassembled WGS sequence"/>
</dbReference>
<evidence type="ECO:0000256" key="8">
    <source>
        <dbReference type="ARBA" id="ARBA00022840"/>
    </source>
</evidence>
<comment type="caution">
    <text evidence="14">The sequence shown here is derived from an EMBL/GenBank/DDBJ whole genome shotgun (WGS) entry which is preliminary data.</text>
</comment>
<dbReference type="InterPro" id="IPR045540">
    <property type="entry name" value="YegS/DAGK_C"/>
</dbReference>
<dbReference type="PROSITE" id="PS50146">
    <property type="entry name" value="DAGK"/>
    <property type="match status" value="1"/>
</dbReference>
<dbReference type="GO" id="GO:0004143">
    <property type="term" value="F:ATP-dependent diacylglycerol kinase activity"/>
    <property type="evidence" value="ECO:0007669"/>
    <property type="project" value="UniProtKB-EC"/>
</dbReference>
<evidence type="ECO:0000256" key="1">
    <source>
        <dbReference type="ARBA" id="ARBA00001946"/>
    </source>
</evidence>
<dbReference type="Pfam" id="PF19279">
    <property type="entry name" value="YegS_C"/>
    <property type="match status" value="1"/>
</dbReference>
<dbReference type="SUPFAM" id="SSF111331">
    <property type="entry name" value="NAD kinase/diacylglycerol kinase-like"/>
    <property type="match status" value="1"/>
</dbReference>
<dbReference type="EMBL" id="JAFBEE010000007">
    <property type="protein sequence ID" value="MBM7614850.1"/>
    <property type="molecule type" value="Genomic_DNA"/>
</dbReference>
<evidence type="ECO:0000256" key="11">
    <source>
        <dbReference type="ARBA" id="ARBA00023209"/>
    </source>
</evidence>
<dbReference type="InterPro" id="IPR005218">
    <property type="entry name" value="Diacylglycerol/lipid_kinase"/>
</dbReference>
<keyword evidence="11" id="KW-0594">Phospholipid biosynthesis</keyword>
<dbReference type="InterPro" id="IPR001206">
    <property type="entry name" value="Diacylglycerol_kinase_cat_dom"/>
</dbReference>